<dbReference type="Proteomes" id="UP001066276">
    <property type="component" value="Chromosome 2_1"/>
</dbReference>
<keyword evidence="3" id="KW-1185">Reference proteome</keyword>
<organism evidence="2 3">
    <name type="scientific">Pleurodeles waltl</name>
    <name type="common">Iberian ribbed newt</name>
    <dbReference type="NCBI Taxonomy" id="8319"/>
    <lineage>
        <taxon>Eukaryota</taxon>
        <taxon>Metazoa</taxon>
        <taxon>Chordata</taxon>
        <taxon>Craniata</taxon>
        <taxon>Vertebrata</taxon>
        <taxon>Euteleostomi</taxon>
        <taxon>Amphibia</taxon>
        <taxon>Batrachia</taxon>
        <taxon>Caudata</taxon>
        <taxon>Salamandroidea</taxon>
        <taxon>Salamandridae</taxon>
        <taxon>Pleurodelinae</taxon>
        <taxon>Pleurodeles</taxon>
    </lineage>
</organism>
<dbReference type="EMBL" id="JANPWB010000003">
    <property type="protein sequence ID" value="KAJ1203263.1"/>
    <property type="molecule type" value="Genomic_DNA"/>
</dbReference>
<evidence type="ECO:0000256" key="1">
    <source>
        <dbReference type="SAM" id="MobiDB-lite"/>
    </source>
</evidence>
<accession>A0AAV7VPL6</accession>
<feature type="compositionally biased region" description="Basic and acidic residues" evidence="1">
    <location>
        <begin position="7"/>
        <end position="25"/>
    </location>
</feature>
<evidence type="ECO:0000313" key="2">
    <source>
        <dbReference type="EMBL" id="KAJ1203263.1"/>
    </source>
</evidence>
<evidence type="ECO:0000313" key="3">
    <source>
        <dbReference type="Proteomes" id="UP001066276"/>
    </source>
</evidence>
<name>A0AAV7VPL6_PLEWA</name>
<comment type="caution">
    <text evidence="2">The sequence shown here is derived from an EMBL/GenBank/DDBJ whole genome shotgun (WGS) entry which is preliminary data.</text>
</comment>
<feature type="region of interest" description="Disordered" evidence="1">
    <location>
        <begin position="1"/>
        <end position="49"/>
    </location>
</feature>
<feature type="region of interest" description="Disordered" evidence="1">
    <location>
        <begin position="64"/>
        <end position="98"/>
    </location>
</feature>
<reference evidence="2" key="1">
    <citation type="journal article" date="2022" name="bioRxiv">
        <title>Sequencing and chromosome-scale assembly of the giantPleurodeles waltlgenome.</title>
        <authorList>
            <person name="Brown T."/>
            <person name="Elewa A."/>
            <person name="Iarovenko S."/>
            <person name="Subramanian E."/>
            <person name="Araus A.J."/>
            <person name="Petzold A."/>
            <person name="Susuki M."/>
            <person name="Suzuki K.-i.T."/>
            <person name="Hayashi T."/>
            <person name="Toyoda A."/>
            <person name="Oliveira C."/>
            <person name="Osipova E."/>
            <person name="Leigh N.D."/>
            <person name="Simon A."/>
            <person name="Yun M.H."/>
        </authorList>
    </citation>
    <scope>NUCLEOTIDE SEQUENCE</scope>
    <source>
        <strain evidence="2">20211129_DDA</strain>
        <tissue evidence="2">Liver</tissue>
    </source>
</reference>
<protein>
    <submittedName>
        <fullName evidence="2">Uncharacterized protein</fullName>
    </submittedName>
</protein>
<gene>
    <name evidence="2" type="ORF">NDU88_007055</name>
</gene>
<dbReference type="AlphaFoldDB" id="A0AAV7VPL6"/>
<proteinExistence type="predicted"/>
<sequence length="98" mass="10262">MGTSIKQWDKAGPEEWPLEEWREAGNPDSPKQRGGGNGLPVSGAGAAKCCSGEGGAAIRDVLLGADKPPRGEPPSEDGRGMIQEPHLRAWKGISPGVY</sequence>